<evidence type="ECO:0000313" key="9">
    <source>
        <dbReference type="Proteomes" id="UP000318050"/>
    </source>
</evidence>
<dbReference type="GO" id="GO:1990281">
    <property type="term" value="C:efflux pump complex"/>
    <property type="evidence" value="ECO:0007669"/>
    <property type="project" value="TreeGrafter"/>
</dbReference>
<comment type="subcellular location">
    <subcellularLocation>
        <location evidence="1">Cell outer membrane</location>
    </subcellularLocation>
</comment>
<dbReference type="OrthoDB" id="7256779at2"/>
<protein>
    <submittedName>
        <fullName evidence="8">Outer membrane protein TolC</fullName>
    </submittedName>
</protein>
<name>A0A560IME6_9PROT</name>
<evidence type="ECO:0000256" key="5">
    <source>
        <dbReference type="ARBA" id="ARBA00023237"/>
    </source>
</evidence>
<dbReference type="InterPro" id="IPR051906">
    <property type="entry name" value="TolC-like"/>
</dbReference>
<dbReference type="AlphaFoldDB" id="A0A560IME6"/>
<dbReference type="InterPro" id="IPR006311">
    <property type="entry name" value="TAT_signal"/>
</dbReference>
<gene>
    <name evidence="8" type="ORF">FBZ92_1081</name>
</gene>
<keyword evidence="4" id="KW-0472">Membrane</keyword>
<evidence type="ECO:0000256" key="6">
    <source>
        <dbReference type="SAM" id="Coils"/>
    </source>
</evidence>
<evidence type="ECO:0000256" key="1">
    <source>
        <dbReference type="ARBA" id="ARBA00004442"/>
    </source>
</evidence>
<proteinExistence type="predicted"/>
<keyword evidence="5" id="KW-0998">Cell outer membrane</keyword>
<keyword evidence="2" id="KW-1134">Transmembrane beta strand</keyword>
<dbReference type="PANTHER" id="PTHR30026">
    <property type="entry name" value="OUTER MEMBRANE PROTEIN TOLC"/>
    <property type="match status" value="1"/>
</dbReference>
<dbReference type="Gene3D" id="1.20.1600.10">
    <property type="entry name" value="Outer membrane efflux proteins (OEP)"/>
    <property type="match status" value="1"/>
</dbReference>
<feature type="chain" id="PRO_5021754350" evidence="7">
    <location>
        <begin position="35"/>
        <end position="418"/>
    </location>
</feature>
<feature type="coiled-coil region" evidence="6">
    <location>
        <begin position="382"/>
        <end position="409"/>
    </location>
</feature>
<organism evidence="8 9">
    <name type="scientific">Nitrospirillum amazonense</name>
    <dbReference type="NCBI Taxonomy" id="28077"/>
    <lineage>
        <taxon>Bacteria</taxon>
        <taxon>Pseudomonadati</taxon>
        <taxon>Pseudomonadota</taxon>
        <taxon>Alphaproteobacteria</taxon>
        <taxon>Rhodospirillales</taxon>
        <taxon>Azospirillaceae</taxon>
        <taxon>Nitrospirillum</taxon>
    </lineage>
</organism>
<dbReference type="Proteomes" id="UP000318050">
    <property type="component" value="Unassembled WGS sequence"/>
</dbReference>
<accession>A0A560IME6</accession>
<dbReference type="SUPFAM" id="SSF56954">
    <property type="entry name" value="Outer membrane efflux proteins (OEP)"/>
    <property type="match status" value="1"/>
</dbReference>
<evidence type="ECO:0000313" key="8">
    <source>
        <dbReference type="EMBL" id="TWB59355.1"/>
    </source>
</evidence>
<dbReference type="EMBL" id="VITT01000008">
    <property type="protein sequence ID" value="TWB59355.1"/>
    <property type="molecule type" value="Genomic_DNA"/>
</dbReference>
<dbReference type="GO" id="GO:0009279">
    <property type="term" value="C:cell outer membrane"/>
    <property type="evidence" value="ECO:0007669"/>
    <property type="project" value="UniProtKB-SubCell"/>
</dbReference>
<dbReference type="GO" id="GO:0015288">
    <property type="term" value="F:porin activity"/>
    <property type="evidence" value="ECO:0007669"/>
    <property type="project" value="TreeGrafter"/>
</dbReference>
<keyword evidence="6" id="KW-0175">Coiled coil</keyword>
<dbReference type="PROSITE" id="PS51318">
    <property type="entry name" value="TAT"/>
    <property type="match status" value="1"/>
</dbReference>
<evidence type="ECO:0000256" key="3">
    <source>
        <dbReference type="ARBA" id="ARBA00022692"/>
    </source>
</evidence>
<keyword evidence="3" id="KW-0812">Transmembrane</keyword>
<dbReference type="GO" id="GO:0015562">
    <property type="term" value="F:efflux transmembrane transporter activity"/>
    <property type="evidence" value="ECO:0007669"/>
    <property type="project" value="InterPro"/>
</dbReference>
<evidence type="ECO:0000256" key="7">
    <source>
        <dbReference type="SAM" id="SignalP"/>
    </source>
</evidence>
<comment type="caution">
    <text evidence="8">The sequence shown here is derived from an EMBL/GenBank/DDBJ whole genome shotgun (WGS) entry which is preliminary data.</text>
</comment>
<reference evidence="8 9" key="1">
    <citation type="submission" date="2019-06" db="EMBL/GenBank/DDBJ databases">
        <title>Genomic Encyclopedia of Type Strains, Phase IV (KMG-V): Genome sequencing to study the core and pangenomes of soil and plant-associated prokaryotes.</title>
        <authorList>
            <person name="Whitman W."/>
        </authorList>
    </citation>
    <scope>NUCLEOTIDE SEQUENCE [LARGE SCALE GENOMIC DNA]</scope>
    <source>
        <strain evidence="8 9">BR 11140</strain>
    </source>
</reference>
<dbReference type="PANTHER" id="PTHR30026:SF20">
    <property type="entry name" value="OUTER MEMBRANE PROTEIN TOLC"/>
    <property type="match status" value="1"/>
</dbReference>
<keyword evidence="7" id="KW-0732">Signal</keyword>
<sequence length="418" mass="44197">MPRPPSFPPIARRRRAVLASAALAASLGLAPAFAATPDPAPTAGSIHALFLQALERDPTQQALGARLAAADASQNHADGLFPVPPRVQAYNLTDRVARNRGWQEAEVQLALPIWLPGESGALARKADAERQVASSTAQRQALTVAGAVRTAAWDLALARRLEALAQDRLNLAMRLEADMEREVARGGAARLDLSLLQAERASAAANLEARRGVTALAREALTALTDNGDIAGDLAETGAEEATGSDPRLEAARAGERLAQETASVSRVADREHPEVGVIYRHNRDTFGGPPSDYVGLQVTVPFSGPSYTARTRTAEADLRQATAERVMVERTVTAGARQAQAALTHARAQLAAETQRQAAAADRAGKMQRARALGEAATSEMVRAQQSLNDANTALAEAEMRLGRAQSDLLQARGVLP</sequence>
<feature type="signal peptide" evidence="7">
    <location>
        <begin position="1"/>
        <end position="34"/>
    </location>
</feature>
<evidence type="ECO:0000256" key="4">
    <source>
        <dbReference type="ARBA" id="ARBA00023136"/>
    </source>
</evidence>
<evidence type="ECO:0000256" key="2">
    <source>
        <dbReference type="ARBA" id="ARBA00022452"/>
    </source>
</evidence>